<keyword evidence="3" id="KW-1185">Reference proteome</keyword>
<dbReference type="EMBL" id="OX465082">
    <property type="protein sequence ID" value="CAI9290947.1"/>
    <property type="molecule type" value="Genomic_DNA"/>
</dbReference>
<proteinExistence type="predicted"/>
<evidence type="ECO:0000313" key="2">
    <source>
        <dbReference type="EMBL" id="CAI9290947.1"/>
    </source>
</evidence>
<evidence type="ECO:0000256" key="1">
    <source>
        <dbReference type="SAM" id="MobiDB-lite"/>
    </source>
</evidence>
<gene>
    <name evidence="2" type="ORF">LSALG_LOCUS30115</name>
</gene>
<name>A0AA35ZFW8_LACSI</name>
<dbReference type="Proteomes" id="UP001177003">
    <property type="component" value="Chromosome 6"/>
</dbReference>
<evidence type="ECO:0000313" key="3">
    <source>
        <dbReference type="Proteomes" id="UP001177003"/>
    </source>
</evidence>
<feature type="compositionally biased region" description="Polar residues" evidence="1">
    <location>
        <begin position="30"/>
        <end position="44"/>
    </location>
</feature>
<protein>
    <submittedName>
        <fullName evidence="2">Uncharacterized protein</fullName>
    </submittedName>
</protein>
<feature type="region of interest" description="Disordered" evidence="1">
    <location>
        <begin position="27"/>
        <end position="46"/>
    </location>
</feature>
<organism evidence="2 3">
    <name type="scientific">Lactuca saligna</name>
    <name type="common">Willowleaf lettuce</name>
    <dbReference type="NCBI Taxonomy" id="75948"/>
    <lineage>
        <taxon>Eukaryota</taxon>
        <taxon>Viridiplantae</taxon>
        <taxon>Streptophyta</taxon>
        <taxon>Embryophyta</taxon>
        <taxon>Tracheophyta</taxon>
        <taxon>Spermatophyta</taxon>
        <taxon>Magnoliopsida</taxon>
        <taxon>eudicotyledons</taxon>
        <taxon>Gunneridae</taxon>
        <taxon>Pentapetalae</taxon>
        <taxon>asterids</taxon>
        <taxon>campanulids</taxon>
        <taxon>Asterales</taxon>
        <taxon>Asteraceae</taxon>
        <taxon>Cichorioideae</taxon>
        <taxon>Cichorieae</taxon>
        <taxon>Lactucinae</taxon>
        <taxon>Lactuca</taxon>
    </lineage>
</organism>
<reference evidence="2" key="1">
    <citation type="submission" date="2023-04" db="EMBL/GenBank/DDBJ databases">
        <authorList>
            <person name="Vijverberg K."/>
            <person name="Xiong W."/>
            <person name="Schranz E."/>
        </authorList>
    </citation>
    <scope>NUCLEOTIDE SEQUENCE</scope>
</reference>
<sequence>MRFSHHFTIDYTLEQLQEKKGSRLLGLSMESKSVSQPSPSNENKPNFKCPEGWTCTITKTEPSKIGKPFAKCGGSGCSCVTEKNVTETVESTEGAKVFCECGEGCICVIDETNTVKVVCA</sequence>
<dbReference type="AlphaFoldDB" id="A0AA35ZFW8"/>
<accession>A0AA35ZFW8</accession>